<dbReference type="GO" id="GO:0032267">
    <property type="term" value="F:tRNA(Ile)-lysidine synthase activity"/>
    <property type="evidence" value="ECO:0007669"/>
    <property type="project" value="UniProtKB-EC"/>
</dbReference>
<evidence type="ECO:0000256" key="8">
    <source>
        <dbReference type="HAMAP-Rule" id="MF_01161"/>
    </source>
</evidence>
<gene>
    <name evidence="8 10" type="primary">tilS</name>
    <name evidence="10" type="ORF">LQ567_02550</name>
</gene>
<dbReference type="CDD" id="cd01992">
    <property type="entry name" value="TilS_N"/>
    <property type="match status" value="1"/>
</dbReference>
<keyword evidence="2 8" id="KW-0963">Cytoplasm</keyword>
<dbReference type="SMART" id="SM00977">
    <property type="entry name" value="TilS_C"/>
    <property type="match status" value="1"/>
</dbReference>
<evidence type="ECO:0000256" key="5">
    <source>
        <dbReference type="ARBA" id="ARBA00022741"/>
    </source>
</evidence>
<keyword evidence="4 8" id="KW-0819">tRNA processing</keyword>
<evidence type="ECO:0000256" key="3">
    <source>
        <dbReference type="ARBA" id="ARBA00022598"/>
    </source>
</evidence>
<evidence type="ECO:0000256" key="1">
    <source>
        <dbReference type="ARBA" id="ARBA00004496"/>
    </source>
</evidence>
<dbReference type="InterPro" id="IPR012796">
    <property type="entry name" value="Lysidine-tRNA-synth_C"/>
</dbReference>
<name>A0ABS8PLK2_9BACT</name>
<keyword evidence="5 8" id="KW-0547">Nucleotide-binding</keyword>
<dbReference type="NCBIfam" id="TIGR02432">
    <property type="entry name" value="lysidine_TilS_N"/>
    <property type="match status" value="1"/>
</dbReference>
<comment type="subcellular location">
    <subcellularLocation>
        <location evidence="1 8">Cytoplasm</location>
    </subcellularLocation>
</comment>
<dbReference type="Pfam" id="PF11734">
    <property type="entry name" value="TilS_C"/>
    <property type="match status" value="1"/>
</dbReference>
<dbReference type="HAMAP" id="MF_01161">
    <property type="entry name" value="tRNA_Ile_lys_synt"/>
    <property type="match status" value="1"/>
</dbReference>
<keyword evidence="6 8" id="KW-0067">ATP-binding</keyword>
<evidence type="ECO:0000256" key="2">
    <source>
        <dbReference type="ARBA" id="ARBA00022490"/>
    </source>
</evidence>
<evidence type="ECO:0000313" key="11">
    <source>
        <dbReference type="Proteomes" id="UP001199816"/>
    </source>
</evidence>
<dbReference type="EMBL" id="JAJNEC010000003">
    <property type="protein sequence ID" value="MCD2421624.1"/>
    <property type="molecule type" value="Genomic_DNA"/>
</dbReference>
<evidence type="ECO:0000256" key="7">
    <source>
        <dbReference type="ARBA" id="ARBA00048539"/>
    </source>
</evidence>
<comment type="domain">
    <text evidence="8">The N-terminal region contains the highly conserved SGGXDS motif, predicted to be a P-loop motif involved in ATP binding.</text>
</comment>
<dbReference type="Proteomes" id="UP001199816">
    <property type="component" value="Unassembled WGS sequence"/>
</dbReference>
<dbReference type="Gene3D" id="3.40.50.620">
    <property type="entry name" value="HUPs"/>
    <property type="match status" value="1"/>
</dbReference>
<accession>A0ABS8PLK2</accession>
<dbReference type="EC" id="6.3.4.19" evidence="8"/>
<dbReference type="InterPro" id="IPR011063">
    <property type="entry name" value="TilS/TtcA_N"/>
</dbReference>
<dbReference type="InterPro" id="IPR014729">
    <property type="entry name" value="Rossmann-like_a/b/a_fold"/>
</dbReference>
<organism evidence="10 11">
    <name type="scientific">Niabella pedocola</name>
    <dbReference type="NCBI Taxonomy" id="1752077"/>
    <lineage>
        <taxon>Bacteria</taxon>
        <taxon>Pseudomonadati</taxon>
        <taxon>Bacteroidota</taxon>
        <taxon>Chitinophagia</taxon>
        <taxon>Chitinophagales</taxon>
        <taxon>Chitinophagaceae</taxon>
        <taxon>Niabella</taxon>
    </lineage>
</organism>
<feature type="domain" description="Lysidine-tRNA(Ile) synthetase C-terminal" evidence="9">
    <location>
        <begin position="365"/>
        <end position="437"/>
    </location>
</feature>
<dbReference type="Pfam" id="PF01171">
    <property type="entry name" value="ATP_bind_3"/>
    <property type="match status" value="1"/>
</dbReference>
<evidence type="ECO:0000313" key="10">
    <source>
        <dbReference type="EMBL" id="MCD2421624.1"/>
    </source>
</evidence>
<dbReference type="SUPFAM" id="SSF56037">
    <property type="entry name" value="PheT/TilS domain"/>
    <property type="match status" value="1"/>
</dbReference>
<evidence type="ECO:0000256" key="4">
    <source>
        <dbReference type="ARBA" id="ARBA00022694"/>
    </source>
</evidence>
<dbReference type="SUPFAM" id="SSF52402">
    <property type="entry name" value="Adenine nucleotide alpha hydrolases-like"/>
    <property type="match status" value="1"/>
</dbReference>
<dbReference type="NCBIfam" id="TIGR02433">
    <property type="entry name" value="lysidine_TilS_C"/>
    <property type="match status" value="1"/>
</dbReference>
<keyword evidence="11" id="KW-1185">Reference proteome</keyword>
<comment type="similarity">
    <text evidence="8">Belongs to the tRNA(Ile)-lysidine synthase family.</text>
</comment>
<dbReference type="InterPro" id="IPR012795">
    <property type="entry name" value="tRNA_Ile_lys_synt_N"/>
</dbReference>
<dbReference type="RefSeq" id="WP_231002529.1">
    <property type="nucleotide sequence ID" value="NZ_JAJNEC010000003.1"/>
</dbReference>
<reference evidence="10 11" key="1">
    <citation type="submission" date="2021-11" db="EMBL/GenBank/DDBJ databases">
        <title>Genomic of Niabella pedocola.</title>
        <authorList>
            <person name="Wu T."/>
        </authorList>
    </citation>
    <scope>NUCLEOTIDE SEQUENCE [LARGE SCALE GENOMIC DNA]</scope>
    <source>
        <strain evidence="10 11">JCM 31011</strain>
    </source>
</reference>
<feature type="binding site" evidence="8">
    <location>
        <begin position="28"/>
        <end position="33"/>
    </location>
    <ligand>
        <name>ATP</name>
        <dbReference type="ChEBI" id="CHEBI:30616"/>
    </ligand>
</feature>
<dbReference type="PANTHER" id="PTHR43033:SF1">
    <property type="entry name" value="TRNA(ILE)-LYSIDINE SYNTHASE-RELATED"/>
    <property type="match status" value="1"/>
</dbReference>
<sequence>MNLLNRFIRHIYEQHLFAKNDRLLLAVSGGVDSVVLGQLCKQAGFDFGVAHCNFQLRGADSDADEQFVKTLAGNWNVPFYSIRFNTRAFAEENKLSTQEAARLLRYEWFGEIRKREVFDYVLTAHHVNDNIETVMMSFFRGTGINGLTGIKEKNGAVVRPLLFARRTELEQFLNEQSLSFVQDASNLKDDYTRNFIRNRLLPQVATIYPEVEQNLAGNIHRFQEVHALYQQSVAQYRKKLVTEKGNELHIPVLLLLKTVAPATVLFEIVKDYGFSAGQLPEVFALTGSDPGKFITSATHRVIRDRKHLIIAPLAVSAGSRILIEAPGDHFFEEGRLKILQQQKAGAIPEGANTAWIDARLLVFPLTLRPWKTGDYFYPLGMTKKKKVARFLIDLKLTTTQKEKVWVLEMGQKIVWVVGLRIDNRFRVTDRTGEIIEIQYQK</sequence>
<proteinExistence type="inferred from homology"/>
<evidence type="ECO:0000256" key="6">
    <source>
        <dbReference type="ARBA" id="ARBA00022840"/>
    </source>
</evidence>
<comment type="caution">
    <text evidence="10">The sequence shown here is derived from an EMBL/GenBank/DDBJ whole genome shotgun (WGS) entry which is preliminary data.</text>
</comment>
<evidence type="ECO:0000259" key="9">
    <source>
        <dbReference type="SMART" id="SM00977"/>
    </source>
</evidence>
<dbReference type="PANTHER" id="PTHR43033">
    <property type="entry name" value="TRNA(ILE)-LYSIDINE SYNTHASE-RELATED"/>
    <property type="match status" value="1"/>
</dbReference>
<keyword evidence="3 8" id="KW-0436">Ligase</keyword>
<protein>
    <recommendedName>
        <fullName evidence="8">tRNA(Ile)-lysidine synthase</fullName>
        <ecNumber evidence="8">6.3.4.19</ecNumber>
    </recommendedName>
    <alternativeName>
        <fullName evidence="8">tRNA(Ile)-2-lysyl-cytidine synthase</fullName>
    </alternativeName>
    <alternativeName>
        <fullName evidence="8">tRNA(Ile)-lysidine synthetase</fullName>
    </alternativeName>
</protein>
<comment type="function">
    <text evidence="8">Ligates lysine onto the cytidine present at position 34 of the AUA codon-specific tRNA(Ile) that contains the anticodon CAU, in an ATP-dependent manner. Cytidine is converted to lysidine, thus changing the amino acid specificity of the tRNA from methionine to isoleucine.</text>
</comment>
<dbReference type="InterPro" id="IPR012094">
    <property type="entry name" value="tRNA_Ile_lys_synt"/>
</dbReference>
<comment type="catalytic activity">
    <reaction evidence="7 8">
        <text>cytidine(34) in tRNA(Ile2) + L-lysine + ATP = lysidine(34) in tRNA(Ile2) + AMP + diphosphate + H(+)</text>
        <dbReference type="Rhea" id="RHEA:43744"/>
        <dbReference type="Rhea" id="RHEA-COMP:10625"/>
        <dbReference type="Rhea" id="RHEA-COMP:10670"/>
        <dbReference type="ChEBI" id="CHEBI:15378"/>
        <dbReference type="ChEBI" id="CHEBI:30616"/>
        <dbReference type="ChEBI" id="CHEBI:32551"/>
        <dbReference type="ChEBI" id="CHEBI:33019"/>
        <dbReference type="ChEBI" id="CHEBI:82748"/>
        <dbReference type="ChEBI" id="CHEBI:83665"/>
        <dbReference type="ChEBI" id="CHEBI:456215"/>
        <dbReference type="EC" id="6.3.4.19"/>
    </reaction>
</comment>